<dbReference type="RefSeq" id="WP_093921547.1">
    <property type="nucleotide sequence ID" value="NZ_FONW01000016.1"/>
</dbReference>
<sequence length="64" mass="7271">MKRKEFLQTGLRLGILTGIVGGSIFLVRRNQIDYSCTAEGTCKSCSLYRRCDLDQAKETRANER</sequence>
<keyword evidence="3" id="KW-1185">Reference proteome</keyword>
<evidence type="ECO:0000313" key="3">
    <source>
        <dbReference type="Proteomes" id="UP000198964"/>
    </source>
</evidence>
<keyword evidence="1" id="KW-1133">Transmembrane helix</keyword>
<feature type="transmembrane region" description="Helical" evidence="1">
    <location>
        <begin position="6"/>
        <end position="27"/>
    </location>
</feature>
<dbReference type="STRING" id="655355.SAMN05216283_11638"/>
<gene>
    <name evidence="2" type="ORF">SAMN05216283_11638</name>
</gene>
<keyword evidence="1" id="KW-0472">Membrane</keyword>
<protein>
    <submittedName>
        <fullName evidence="2">Uncharacterized protein</fullName>
    </submittedName>
</protein>
<evidence type="ECO:0000256" key="1">
    <source>
        <dbReference type="SAM" id="Phobius"/>
    </source>
</evidence>
<proteinExistence type="predicted"/>
<dbReference type="EMBL" id="FONW01000016">
    <property type="protein sequence ID" value="SFF79615.1"/>
    <property type="molecule type" value="Genomic_DNA"/>
</dbReference>
<name>A0A1I2LK13_9BACT</name>
<reference evidence="2 3" key="1">
    <citation type="submission" date="2016-10" db="EMBL/GenBank/DDBJ databases">
        <authorList>
            <person name="de Groot N.N."/>
        </authorList>
    </citation>
    <scope>NUCLEOTIDE SEQUENCE [LARGE SCALE GENOMIC DNA]</scope>
    <source>
        <strain evidence="2 3">CGMCC 1.9156</strain>
    </source>
</reference>
<keyword evidence="1" id="KW-0812">Transmembrane</keyword>
<organism evidence="2 3">
    <name type="scientific">Sunxiuqinia elliptica</name>
    <dbReference type="NCBI Taxonomy" id="655355"/>
    <lineage>
        <taxon>Bacteria</taxon>
        <taxon>Pseudomonadati</taxon>
        <taxon>Bacteroidota</taxon>
        <taxon>Bacteroidia</taxon>
        <taxon>Marinilabiliales</taxon>
        <taxon>Prolixibacteraceae</taxon>
        <taxon>Sunxiuqinia</taxon>
    </lineage>
</organism>
<evidence type="ECO:0000313" key="2">
    <source>
        <dbReference type="EMBL" id="SFF79615.1"/>
    </source>
</evidence>
<dbReference type="AlphaFoldDB" id="A0A1I2LK13"/>
<accession>A0A1I2LK13</accession>
<dbReference type="Proteomes" id="UP000198964">
    <property type="component" value="Unassembled WGS sequence"/>
</dbReference>